<evidence type="ECO:0000313" key="6">
    <source>
        <dbReference type="EMBL" id="OWK36145.1"/>
    </source>
</evidence>
<evidence type="ECO:0000256" key="2">
    <source>
        <dbReference type="ARBA" id="ARBA00022692"/>
    </source>
</evidence>
<protein>
    <recommendedName>
        <fullName evidence="8">Isoprenylcysteine carboxyl methyltransferase</fullName>
    </recommendedName>
</protein>
<keyword evidence="3 5" id="KW-1133">Transmembrane helix</keyword>
<feature type="transmembrane region" description="Helical" evidence="5">
    <location>
        <begin position="101"/>
        <end position="124"/>
    </location>
</feature>
<dbReference type="Pfam" id="PF04191">
    <property type="entry name" value="PEMT"/>
    <property type="match status" value="1"/>
</dbReference>
<dbReference type="AlphaFoldDB" id="A0A225DIF0"/>
<name>A0A225DIF0_9BACT</name>
<reference evidence="7" key="1">
    <citation type="submission" date="2017-06" db="EMBL/GenBank/DDBJ databases">
        <title>Genome analysis of Fimbriiglobus ruber SP5, the first member of the order Planctomycetales with confirmed chitinolytic capability.</title>
        <authorList>
            <person name="Ravin N.V."/>
            <person name="Rakitin A.L."/>
            <person name="Ivanova A.A."/>
            <person name="Beletsky A.V."/>
            <person name="Kulichevskaya I.S."/>
            <person name="Mardanov A.V."/>
            <person name="Dedysh S.N."/>
        </authorList>
    </citation>
    <scope>NUCLEOTIDE SEQUENCE [LARGE SCALE GENOMIC DNA]</scope>
    <source>
        <strain evidence="7">SP5</strain>
    </source>
</reference>
<keyword evidence="7" id="KW-1185">Reference proteome</keyword>
<organism evidence="6 7">
    <name type="scientific">Fimbriiglobus ruber</name>
    <dbReference type="NCBI Taxonomy" id="1908690"/>
    <lineage>
        <taxon>Bacteria</taxon>
        <taxon>Pseudomonadati</taxon>
        <taxon>Planctomycetota</taxon>
        <taxon>Planctomycetia</taxon>
        <taxon>Gemmatales</taxon>
        <taxon>Gemmataceae</taxon>
        <taxon>Fimbriiglobus</taxon>
    </lineage>
</organism>
<feature type="transmembrane region" description="Helical" evidence="5">
    <location>
        <begin position="36"/>
        <end position="56"/>
    </location>
</feature>
<evidence type="ECO:0000256" key="3">
    <source>
        <dbReference type="ARBA" id="ARBA00022989"/>
    </source>
</evidence>
<accession>A0A225DIF0</accession>
<feature type="transmembrane region" description="Helical" evidence="5">
    <location>
        <begin position="7"/>
        <end position="30"/>
    </location>
</feature>
<dbReference type="EMBL" id="NIDE01000017">
    <property type="protein sequence ID" value="OWK36145.1"/>
    <property type="molecule type" value="Genomic_DNA"/>
</dbReference>
<dbReference type="Gene3D" id="1.20.120.1630">
    <property type="match status" value="1"/>
</dbReference>
<keyword evidence="2 5" id="KW-0812">Transmembrane</keyword>
<comment type="subcellular location">
    <subcellularLocation>
        <location evidence="1">Endomembrane system</location>
        <topology evidence="1">Multi-pass membrane protein</topology>
    </subcellularLocation>
</comment>
<feature type="transmembrane region" description="Helical" evidence="5">
    <location>
        <begin position="77"/>
        <end position="95"/>
    </location>
</feature>
<dbReference type="GO" id="GO:0012505">
    <property type="term" value="C:endomembrane system"/>
    <property type="evidence" value="ECO:0007669"/>
    <property type="project" value="UniProtKB-SubCell"/>
</dbReference>
<dbReference type="Proteomes" id="UP000214646">
    <property type="component" value="Unassembled WGS sequence"/>
</dbReference>
<evidence type="ECO:0008006" key="8">
    <source>
        <dbReference type="Google" id="ProtNLM"/>
    </source>
</evidence>
<gene>
    <name evidence="6" type="ORF">FRUB_08708</name>
</gene>
<evidence type="ECO:0000313" key="7">
    <source>
        <dbReference type="Proteomes" id="UP000214646"/>
    </source>
</evidence>
<keyword evidence="4 5" id="KW-0472">Membrane</keyword>
<dbReference type="InterPro" id="IPR052527">
    <property type="entry name" value="Metal_cation-efflux_comp"/>
</dbReference>
<dbReference type="InterPro" id="IPR007318">
    <property type="entry name" value="Phopholipid_MeTrfase"/>
</dbReference>
<comment type="caution">
    <text evidence="6">The sequence shown here is derived from an EMBL/GenBank/DDBJ whole genome shotgun (WGS) entry which is preliminary data.</text>
</comment>
<evidence type="ECO:0000256" key="1">
    <source>
        <dbReference type="ARBA" id="ARBA00004127"/>
    </source>
</evidence>
<proteinExistence type="predicted"/>
<dbReference type="PANTHER" id="PTHR43847">
    <property type="entry name" value="BLL3993 PROTEIN"/>
    <property type="match status" value="1"/>
</dbReference>
<evidence type="ECO:0000256" key="5">
    <source>
        <dbReference type="SAM" id="Phobius"/>
    </source>
</evidence>
<evidence type="ECO:0000256" key="4">
    <source>
        <dbReference type="ARBA" id="ARBA00023136"/>
    </source>
</evidence>
<sequence length="249" mass="28418">MRIDRLRLVWSLVSFPLFFAFGLFLPAGTWNWERGWFFVFAVVALGTISVGYLWRVNPELVAARINSHQGTKPWDKILFVFILITFLVIFPVAALDDGRFHWLPVPEWVCALGYGLLVLGVVLITRAQAVNKFFEPTVRIQADRGQRVIDTGPYAIVRHPGYVSCLPLSAGVALSLGSIWALIPAGSFCLVMALRTLWEDQTLRAELAGYEEYTRRVRYRWLPGCGSWRVVFGARRRCRVHIRLFSRTS</sequence>
<dbReference type="PANTHER" id="PTHR43847:SF1">
    <property type="entry name" value="BLL3993 PROTEIN"/>
    <property type="match status" value="1"/>
</dbReference>